<dbReference type="PANTHER" id="PTHR34071:SF2">
    <property type="entry name" value="FLAVIN-NUCLEOTIDE-BINDING PROTEIN"/>
    <property type="match status" value="1"/>
</dbReference>
<organism evidence="1">
    <name type="scientific">marine sediment metagenome</name>
    <dbReference type="NCBI Taxonomy" id="412755"/>
    <lineage>
        <taxon>unclassified sequences</taxon>
        <taxon>metagenomes</taxon>
        <taxon>ecological metagenomes</taxon>
    </lineage>
</organism>
<accession>X0WX05</accession>
<dbReference type="InterPro" id="IPR012349">
    <property type="entry name" value="Split_barrel_FMN-bd"/>
</dbReference>
<protein>
    <recommendedName>
        <fullName evidence="2">Pyridoxamine 5'-phosphate oxidase putative domain-containing protein</fullName>
    </recommendedName>
</protein>
<dbReference type="Gene3D" id="2.30.110.10">
    <property type="entry name" value="Electron Transport, Fmn-binding Protein, Chain A"/>
    <property type="match status" value="1"/>
</dbReference>
<name>X0WX05_9ZZZZ</name>
<dbReference type="PANTHER" id="PTHR34071">
    <property type="entry name" value="5-NITROIMIDAZOLE ANTIBIOTICS RESISTANCE PROTEIN, NIMA-FAMILY-RELATED PROTEIN-RELATED"/>
    <property type="match status" value="1"/>
</dbReference>
<dbReference type="EMBL" id="BARS01041713">
    <property type="protein sequence ID" value="GAG35235.1"/>
    <property type="molecule type" value="Genomic_DNA"/>
</dbReference>
<evidence type="ECO:0000313" key="1">
    <source>
        <dbReference type="EMBL" id="GAG35235.1"/>
    </source>
</evidence>
<proteinExistence type="predicted"/>
<gene>
    <name evidence="1" type="ORF">S01H1_63395</name>
</gene>
<comment type="caution">
    <text evidence="1">The sequence shown here is derived from an EMBL/GenBank/DDBJ whole genome shotgun (WGS) entry which is preliminary data.</text>
</comment>
<dbReference type="InterPro" id="IPR024747">
    <property type="entry name" value="Pyridox_Oxase-rel"/>
</dbReference>
<dbReference type="Pfam" id="PF12900">
    <property type="entry name" value="Pyridox_ox_2"/>
    <property type="match status" value="1"/>
</dbReference>
<sequence>MPRYHIRRKEKEITDNREILDIIKNGRFTSISMSKEIEPYIITLSYGYDQAKNALYFHCGDGQKIDFIKSNPYVCGTIIEDNGYQEECIQAFRSLVYRGNITIITEIEEKKHGFEILIDHLEKNPTETKKRFLKSDDEYIKPKILRLDIAEISCKEEKAES</sequence>
<reference evidence="1" key="1">
    <citation type="journal article" date="2014" name="Front. Microbiol.">
        <title>High frequency of phylogenetically diverse reductive dehalogenase-homologous genes in deep subseafloor sedimentary metagenomes.</title>
        <authorList>
            <person name="Kawai M."/>
            <person name="Futagami T."/>
            <person name="Toyoda A."/>
            <person name="Takaki Y."/>
            <person name="Nishi S."/>
            <person name="Hori S."/>
            <person name="Arai W."/>
            <person name="Tsubouchi T."/>
            <person name="Morono Y."/>
            <person name="Uchiyama I."/>
            <person name="Ito T."/>
            <person name="Fujiyama A."/>
            <person name="Inagaki F."/>
            <person name="Takami H."/>
        </authorList>
    </citation>
    <scope>NUCLEOTIDE SEQUENCE</scope>
    <source>
        <strain evidence="1">Expedition CK06-06</strain>
    </source>
</reference>
<dbReference type="SUPFAM" id="SSF50475">
    <property type="entry name" value="FMN-binding split barrel"/>
    <property type="match status" value="1"/>
</dbReference>
<dbReference type="AlphaFoldDB" id="X0WX05"/>
<evidence type="ECO:0008006" key="2">
    <source>
        <dbReference type="Google" id="ProtNLM"/>
    </source>
</evidence>